<evidence type="ECO:0008006" key="3">
    <source>
        <dbReference type="Google" id="ProtNLM"/>
    </source>
</evidence>
<accession>A0A2J7TG22</accession>
<comment type="caution">
    <text evidence="1">The sequence shown here is derived from an EMBL/GenBank/DDBJ whole genome shotgun (WGS) entry which is preliminary data.</text>
</comment>
<protein>
    <recommendedName>
        <fullName evidence="3">Phage transcriptional regulator, AlpA</fullName>
    </recommendedName>
</protein>
<organism evidence="1 2">
    <name type="scientific">Methylocella silvestris</name>
    <dbReference type="NCBI Taxonomy" id="199596"/>
    <lineage>
        <taxon>Bacteria</taxon>
        <taxon>Pseudomonadati</taxon>
        <taxon>Pseudomonadota</taxon>
        <taxon>Alphaproteobacteria</taxon>
        <taxon>Hyphomicrobiales</taxon>
        <taxon>Beijerinckiaceae</taxon>
        <taxon>Methylocella</taxon>
    </lineage>
</organism>
<gene>
    <name evidence="1" type="ORF">CR492_12330</name>
</gene>
<dbReference type="OrthoDB" id="9801242at2"/>
<proteinExistence type="predicted"/>
<dbReference type="AlphaFoldDB" id="A0A2J7TG22"/>
<evidence type="ECO:0000313" key="2">
    <source>
        <dbReference type="Proteomes" id="UP000236286"/>
    </source>
</evidence>
<evidence type="ECO:0000313" key="1">
    <source>
        <dbReference type="EMBL" id="PNG25699.1"/>
    </source>
</evidence>
<dbReference type="InterPro" id="IPR010260">
    <property type="entry name" value="AlpA"/>
</dbReference>
<dbReference type="Pfam" id="PF05930">
    <property type="entry name" value="Phage_AlpA"/>
    <property type="match status" value="1"/>
</dbReference>
<dbReference type="Proteomes" id="UP000236286">
    <property type="component" value="Unassembled WGS sequence"/>
</dbReference>
<dbReference type="RefSeq" id="WP_102844053.1">
    <property type="nucleotide sequence ID" value="NZ_PDZR01000013.1"/>
</dbReference>
<reference evidence="1 2" key="1">
    <citation type="submission" date="2017-10" db="EMBL/GenBank/DDBJ databases">
        <title>Genome announcement of Methylocella silvestris TVC from permafrost.</title>
        <authorList>
            <person name="Wang J."/>
            <person name="Geng K."/>
            <person name="Ul-Haque F."/>
            <person name="Crombie A.T."/>
            <person name="Street L.E."/>
            <person name="Wookey P.A."/>
            <person name="Murrell J.C."/>
            <person name="Pratscher J."/>
        </authorList>
    </citation>
    <scope>NUCLEOTIDE SEQUENCE [LARGE SCALE GENOMIC DNA]</scope>
    <source>
        <strain evidence="1 2">TVC</strain>
    </source>
</reference>
<sequence length="74" mass="8458">MRKVLRYNDLVERGVCGSRMTLHRMRKEQDFPEAIEISGGVGWFEDEVNAWLEARPRRKSRSVVNAPSNLAGAL</sequence>
<name>A0A2J7TG22_METSI</name>
<dbReference type="EMBL" id="PDZR01000013">
    <property type="protein sequence ID" value="PNG25699.1"/>
    <property type="molecule type" value="Genomic_DNA"/>
</dbReference>